<evidence type="ECO:0000313" key="1">
    <source>
        <dbReference type="EMBL" id="SJM90414.1"/>
    </source>
</evidence>
<dbReference type="Proteomes" id="UP000195667">
    <property type="component" value="Unassembled WGS sequence"/>
</dbReference>
<dbReference type="Gene3D" id="1.10.10.1150">
    <property type="entry name" value="Coenzyme PQQ synthesis protein D (PqqD)"/>
    <property type="match status" value="1"/>
</dbReference>
<evidence type="ECO:0008006" key="3">
    <source>
        <dbReference type="Google" id="ProtNLM"/>
    </source>
</evidence>
<dbReference type="OrthoDB" id="3213869at2"/>
<dbReference type="InterPro" id="IPR027417">
    <property type="entry name" value="P-loop_NTPase"/>
</dbReference>
<dbReference type="RefSeq" id="WP_087142527.1">
    <property type="nucleotide sequence ID" value="NZ_FUKI01000050.1"/>
</dbReference>
<dbReference type="Gene3D" id="3.40.50.300">
    <property type="entry name" value="P-loop containing nucleotide triphosphate hydrolases"/>
    <property type="match status" value="1"/>
</dbReference>
<dbReference type="InterPro" id="IPR041881">
    <property type="entry name" value="PqqD_sf"/>
</dbReference>
<dbReference type="SUPFAM" id="SSF53795">
    <property type="entry name" value="PEP carboxykinase-like"/>
    <property type="match status" value="1"/>
</dbReference>
<dbReference type="InterPro" id="IPR008792">
    <property type="entry name" value="PQQD"/>
</dbReference>
<dbReference type="Pfam" id="PF05402">
    <property type="entry name" value="PqqD"/>
    <property type="match status" value="1"/>
</dbReference>
<sequence length="381" mass="42355">MKFNPQLYSQFPLDDGSIIMRQSVRELFVLNTTGSQLWQQLLEGQTAEQIASQWASDYGIQYSQVLQDIQTTLHTWQQQGLRDGIPVPNEPVPAPATSPHRVAVPPCGYRQDYRLGVFDITLYCNRKEIAETVHKPMAAFAVNPVPAPVACFNLFEAEQGYWLCKDDKILWQGTVIDTVINGLFYELLQVGVSEIDWLVALHAGAVSKDGTVIALSGIGGTGKSTLTAALLSRGFSYWGDDIILIEQDSLCAVPLPTPMTIKEGSWALLDGYYPNLRGLPTYQRLGRPTRYLPPPQSVSSSKIPLAYLVFPRVSATEPAQLRPISQLEALQRLLAANSSLPQTLTPSTVNQLTRWLRTVPAFELVYHQLETGMDIIERELL</sequence>
<organism evidence="1 2">
    <name type="scientific">Crenothrix polyspora</name>
    <dbReference type="NCBI Taxonomy" id="360316"/>
    <lineage>
        <taxon>Bacteria</taxon>
        <taxon>Pseudomonadati</taxon>
        <taxon>Pseudomonadota</taxon>
        <taxon>Gammaproteobacteria</taxon>
        <taxon>Methylococcales</taxon>
        <taxon>Crenotrichaceae</taxon>
        <taxon>Crenothrix</taxon>
    </lineage>
</organism>
<dbReference type="AlphaFoldDB" id="A0A1R4H2D2"/>
<evidence type="ECO:0000313" key="2">
    <source>
        <dbReference type="Proteomes" id="UP000195667"/>
    </source>
</evidence>
<reference evidence="2" key="1">
    <citation type="submission" date="2017-02" db="EMBL/GenBank/DDBJ databases">
        <authorList>
            <person name="Daims H."/>
        </authorList>
    </citation>
    <scope>NUCLEOTIDE SEQUENCE [LARGE SCALE GENOMIC DNA]</scope>
</reference>
<proteinExistence type="predicted"/>
<dbReference type="EMBL" id="FUKI01000050">
    <property type="protein sequence ID" value="SJM90414.1"/>
    <property type="molecule type" value="Genomic_DNA"/>
</dbReference>
<protein>
    <recommendedName>
        <fullName evidence="3">HPr kinase</fullName>
    </recommendedName>
</protein>
<gene>
    <name evidence="1" type="ORF">CRENPOLYSF1_1430002</name>
</gene>
<keyword evidence="2" id="KW-1185">Reference proteome</keyword>
<accession>A0A1R4H2D2</accession>
<name>A0A1R4H2D2_9GAMM</name>